<dbReference type="Gene3D" id="2.40.420.20">
    <property type="match status" value="1"/>
</dbReference>
<dbReference type="InterPro" id="IPR058627">
    <property type="entry name" value="MdtA-like_C"/>
</dbReference>
<comment type="caution">
    <text evidence="7">The sequence shown here is derived from an EMBL/GenBank/DDBJ whole genome shotgun (WGS) entry which is preliminary data.</text>
</comment>
<keyword evidence="3" id="KW-0813">Transport</keyword>
<gene>
    <name evidence="7" type="ORF">CYR32_10225</name>
</gene>
<dbReference type="NCBIfam" id="TIGR01730">
    <property type="entry name" value="RND_mfp"/>
    <property type="match status" value="1"/>
</dbReference>
<comment type="similarity">
    <text evidence="2">Belongs to the membrane fusion protein (MFP) (TC 8.A.1) family.</text>
</comment>
<evidence type="ECO:0000256" key="1">
    <source>
        <dbReference type="ARBA" id="ARBA00004196"/>
    </source>
</evidence>
<dbReference type="AlphaFoldDB" id="A0A2N5E3Z1"/>
<dbReference type="Gene3D" id="1.10.287.470">
    <property type="entry name" value="Helix hairpin bin"/>
    <property type="match status" value="1"/>
</dbReference>
<dbReference type="Proteomes" id="UP000234503">
    <property type="component" value="Unassembled WGS sequence"/>
</dbReference>
<dbReference type="PANTHER" id="PTHR30469">
    <property type="entry name" value="MULTIDRUG RESISTANCE PROTEIN MDTA"/>
    <property type="match status" value="1"/>
</dbReference>
<evidence type="ECO:0000313" key="7">
    <source>
        <dbReference type="EMBL" id="PLR35561.1"/>
    </source>
</evidence>
<dbReference type="Pfam" id="PF25967">
    <property type="entry name" value="RND-MFP_C"/>
    <property type="match status" value="1"/>
</dbReference>
<dbReference type="Gene3D" id="2.40.30.170">
    <property type="match status" value="1"/>
</dbReference>
<evidence type="ECO:0000313" key="8">
    <source>
        <dbReference type="Proteomes" id="UP000234503"/>
    </source>
</evidence>
<evidence type="ECO:0000259" key="5">
    <source>
        <dbReference type="Pfam" id="PF25917"/>
    </source>
</evidence>
<keyword evidence="4" id="KW-0175">Coiled coil</keyword>
<dbReference type="OrthoDB" id="1185083at2"/>
<evidence type="ECO:0000259" key="6">
    <source>
        <dbReference type="Pfam" id="PF25967"/>
    </source>
</evidence>
<feature type="domain" description="Multidrug resistance protein MdtA-like barrel-sandwich hybrid" evidence="5">
    <location>
        <begin position="82"/>
        <end position="221"/>
    </location>
</feature>
<keyword evidence="8" id="KW-1185">Reference proteome</keyword>
<accession>A0A2N5E3Z1</accession>
<dbReference type="InterPro" id="IPR058625">
    <property type="entry name" value="MdtA-like_BSH"/>
</dbReference>
<sequence length="379" mass="40048">MPDIIHTLPYLDEKNSAKYPHPFQTLSFLIAAAFITLLTGCNDPAPPPSPAVLPRVKAVTTPAATPSRQINWAGKLVPESEVSLAFRLPGRLSARYADVGSHVKAGTVLAVLDASLSREQSQAAKAALNQASAQEHKARLAVDRVKQLIVIGTASQARLEEAQAALASAQAQKAQASAQAAETLNASDLNRIKAPFDGVITAVMASPGQMLSQGQQVMQLVSDENKQVMLNLPLSYSAGLHPGNKIKVRFSSGKTSDATVLTISPQSDTTTQLIAVKAAFENQRIDLPFNTDLTGSVIDGQDDVITIPASALTRKVDKPAVFVISPGTGKLALKTVAIKYFCRNEVAISAGLNQGEKVVVAGVSRLEAGMKVVEQDGTW</sequence>
<protein>
    <submittedName>
        <fullName evidence="7">Uncharacterized protein</fullName>
    </submittedName>
</protein>
<dbReference type="Gene3D" id="2.40.50.100">
    <property type="match status" value="1"/>
</dbReference>
<organism evidence="7 8">
    <name type="scientific">Chimaeribacter coloradensis</name>
    <dbReference type="NCBI Taxonomy" id="2060068"/>
    <lineage>
        <taxon>Bacteria</taxon>
        <taxon>Pseudomonadati</taxon>
        <taxon>Pseudomonadota</taxon>
        <taxon>Gammaproteobacteria</taxon>
        <taxon>Enterobacterales</taxon>
        <taxon>Yersiniaceae</taxon>
        <taxon>Chimaeribacter</taxon>
    </lineage>
</organism>
<dbReference type="EMBL" id="PJZH01000008">
    <property type="protein sequence ID" value="PLR35561.1"/>
    <property type="molecule type" value="Genomic_DNA"/>
</dbReference>
<dbReference type="PANTHER" id="PTHR30469:SF38">
    <property type="entry name" value="HLYD FAMILY SECRETION PROTEIN"/>
    <property type="match status" value="1"/>
</dbReference>
<dbReference type="RefSeq" id="WP_101824297.1">
    <property type="nucleotide sequence ID" value="NZ_PJZH01000008.1"/>
</dbReference>
<feature type="coiled-coil region" evidence="4">
    <location>
        <begin position="159"/>
        <end position="186"/>
    </location>
</feature>
<proteinExistence type="inferred from homology"/>
<evidence type="ECO:0000256" key="2">
    <source>
        <dbReference type="ARBA" id="ARBA00009477"/>
    </source>
</evidence>
<dbReference type="Pfam" id="PF25917">
    <property type="entry name" value="BSH_RND"/>
    <property type="match status" value="1"/>
</dbReference>
<dbReference type="GO" id="GO:0015562">
    <property type="term" value="F:efflux transmembrane transporter activity"/>
    <property type="evidence" value="ECO:0007669"/>
    <property type="project" value="TreeGrafter"/>
</dbReference>
<feature type="domain" description="Multidrug resistance protein MdtA-like C-terminal permuted SH3" evidence="6">
    <location>
        <begin position="303"/>
        <end position="364"/>
    </location>
</feature>
<dbReference type="SUPFAM" id="SSF111369">
    <property type="entry name" value="HlyD-like secretion proteins"/>
    <property type="match status" value="1"/>
</dbReference>
<comment type="subcellular location">
    <subcellularLocation>
        <location evidence="1">Cell envelope</location>
    </subcellularLocation>
</comment>
<dbReference type="GO" id="GO:1990281">
    <property type="term" value="C:efflux pump complex"/>
    <property type="evidence" value="ECO:0007669"/>
    <property type="project" value="TreeGrafter"/>
</dbReference>
<name>A0A2N5E3Z1_9GAMM</name>
<evidence type="ECO:0000256" key="3">
    <source>
        <dbReference type="ARBA" id="ARBA00022448"/>
    </source>
</evidence>
<dbReference type="InterPro" id="IPR006143">
    <property type="entry name" value="RND_pump_MFP"/>
</dbReference>
<reference evidence="7 8" key="1">
    <citation type="submission" date="2017-12" db="EMBL/GenBank/DDBJ databases">
        <title>Characterization of six clinical isolates of Enterochimera gen. nov., a novel genus of the Yersiniaciae family and the three species Enterochimera arupensis sp. nov., Enterochimera coloradensis sp. nov, and Enterochimera californica sp. nov.</title>
        <authorList>
            <person name="Rossi A."/>
            <person name="Fisher M."/>
        </authorList>
    </citation>
    <scope>NUCLEOTIDE SEQUENCE [LARGE SCALE GENOMIC DNA]</scope>
    <source>
        <strain evidence="8">2016-Iso4</strain>
    </source>
</reference>
<evidence type="ECO:0000256" key="4">
    <source>
        <dbReference type="SAM" id="Coils"/>
    </source>
</evidence>